<dbReference type="AlphaFoldDB" id="A0A4V2JFD6"/>
<organism evidence="8 9">
    <name type="scientific">Aquabacterium lacunae</name>
    <dbReference type="NCBI Taxonomy" id="2528630"/>
    <lineage>
        <taxon>Bacteria</taxon>
        <taxon>Pseudomonadati</taxon>
        <taxon>Pseudomonadota</taxon>
        <taxon>Betaproteobacteria</taxon>
        <taxon>Burkholderiales</taxon>
        <taxon>Aquabacterium</taxon>
    </lineage>
</organism>
<reference evidence="8 9" key="1">
    <citation type="submission" date="2019-02" db="EMBL/GenBank/DDBJ databases">
        <title>Aquabacterium sp. strain KMB7.</title>
        <authorList>
            <person name="Chen W.-M."/>
        </authorList>
    </citation>
    <scope>NUCLEOTIDE SEQUENCE [LARGE SCALE GENOMIC DNA]</scope>
    <source>
        <strain evidence="8 9">KMB7</strain>
    </source>
</reference>
<feature type="transmembrane region" description="Helical" evidence="6">
    <location>
        <begin position="32"/>
        <end position="51"/>
    </location>
</feature>
<evidence type="ECO:0000256" key="6">
    <source>
        <dbReference type="SAM" id="Phobius"/>
    </source>
</evidence>
<dbReference type="GO" id="GO:0005506">
    <property type="term" value="F:iron ion binding"/>
    <property type="evidence" value="ECO:0007669"/>
    <property type="project" value="InterPro"/>
</dbReference>
<dbReference type="GO" id="GO:0016491">
    <property type="term" value="F:oxidoreductase activity"/>
    <property type="evidence" value="ECO:0007669"/>
    <property type="project" value="InterPro"/>
</dbReference>
<feature type="domain" description="Fatty acid hydroxylase" evidence="7">
    <location>
        <begin position="116"/>
        <end position="248"/>
    </location>
</feature>
<evidence type="ECO:0000259" key="7">
    <source>
        <dbReference type="Pfam" id="PF04116"/>
    </source>
</evidence>
<comment type="subcellular location">
    <subcellularLocation>
        <location evidence="1">Membrane</location>
    </subcellularLocation>
</comment>
<dbReference type="PANTHER" id="PTHR11863">
    <property type="entry name" value="STEROL DESATURASE"/>
    <property type="match status" value="1"/>
</dbReference>
<evidence type="ECO:0000256" key="1">
    <source>
        <dbReference type="ARBA" id="ARBA00004370"/>
    </source>
</evidence>
<keyword evidence="2 6" id="KW-0812">Transmembrane</keyword>
<dbReference type="Pfam" id="PF04116">
    <property type="entry name" value="FA_hydroxylase"/>
    <property type="match status" value="1"/>
</dbReference>
<dbReference type="EMBL" id="SIXI01000007">
    <property type="protein sequence ID" value="TBO28377.1"/>
    <property type="molecule type" value="Genomic_DNA"/>
</dbReference>
<keyword evidence="3 6" id="KW-1133">Transmembrane helix</keyword>
<dbReference type="GO" id="GO:0016020">
    <property type="term" value="C:membrane"/>
    <property type="evidence" value="ECO:0007669"/>
    <property type="project" value="UniProtKB-SubCell"/>
</dbReference>
<sequence>MRKMLWSWLFMGVALATGIYATLALDYDQNKVVLYFFLPYFALTTAMQYLWPEQPNQFEKGEVWTDILNNAALIGLTWAQGGIVKWMSTAGVGLVFTSGWVDPAYSAGNLPMWAQVLVAWFVFDFMFYVTHRMAHEVDFFWRFHSVHHCAHRLSFMNASRVHPIDIIWRRLVPMFVAYQTGVSVEAMIMANTIGAVLAVITHMNVDFRFGPVNYVIGTNEMHRWHHSNKIEEAKNYSVLLFWDHLFGTYVNPPTQRRPEKMGLFNELFYPRHNFWGQLLIPFTWKQWKARQAAAQGTAVPGAASPAPAESEPSRKAAV</sequence>
<evidence type="ECO:0000256" key="2">
    <source>
        <dbReference type="ARBA" id="ARBA00022692"/>
    </source>
</evidence>
<keyword evidence="9" id="KW-1185">Reference proteome</keyword>
<evidence type="ECO:0000313" key="9">
    <source>
        <dbReference type="Proteomes" id="UP000292120"/>
    </source>
</evidence>
<feature type="region of interest" description="Disordered" evidence="5">
    <location>
        <begin position="295"/>
        <end position="318"/>
    </location>
</feature>
<dbReference type="GO" id="GO:0008610">
    <property type="term" value="P:lipid biosynthetic process"/>
    <property type="evidence" value="ECO:0007669"/>
    <property type="project" value="InterPro"/>
</dbReference>
<gene>
    <name evidence="8" type="ORF">EYS42_15335</name>
</gene>
<comment type="caution">
    <text evidence="8">The sequence shown here is derived from an EMBL/GenBank/DDBJ whole genome shotgun (WGS) entry which is preliminary data.</text>
</comment>
<name>A0A4V2JFD6_9BURK</name>
<dbReference type="OrthoDB" id="9770329at2"/>
<feature type="transmembrane region" description="Helical" evidence="6">
    <location>
        <begin position="6"/>
        <end position="25"/>
    </location>
</feature>
<evidence type="ECO:0000256" key="4">
    <source>
        <dbReference type="ARBA" id="ARBA00023136"/>
    </source>
</evidence>
<evidence type="ECO:0000256" key="3">
    <source>
        <dbReference type="ARBA" id="ARBA00022989"/>
    </source>
</evidence>
<accession>A0A4V2JFD6</accession>
<dbReference type="RefSeq" id="WP_130969073.1">
    <property type="nucleotide sequence ID" value="NZ_SIXI01000007.1"/>
</dbReference>
<evidence type="ECO:0000256" key="5">
    <source>
        <dbReference type="SAM" id="MobiDB-lite"/>
    </source>
</evidence>
<feature type="compositionally biased region" description="Low complexity" evidence="5">
    <location>
        <begin position="295"/>
        <end position="310"/>
    </location>
</feature>
<evidence type="ECO:0000313" key="8">
    <source>
        <dbReference type="EMBL" id="TBO28377.1"/>
    </source>
</evidence>
<keyword evidence="4 6" id="KW-0472">Membrane</keyword>
<proteinExistence type="predicted"/>
<dbReference type="InterPro" id="IPR050307">
    <property type="entry name" value="Sterol_Desaturase_Related"/>
</dbReference>
<protein>
    <submittedName>
        <fullName evidence="8">Sterol desaturase family protein</fullName>
    </submittedName>
</protein>
<feature type="transmembrane region" description="Helical" evidence="6">
    <location>
        <begin position="110"/>
        <end position="129"/>
    </location>
</feature>
<dbReference type="Proteomes" id="UP000292120">
    <property type="component" value="Unassembled WGS sequence"/>
</dbReference>
<dbReference type="InterPro" id="IPR006694">
    <property type="entry name" value="Fatty_acid_hydroxylase"/>
</dbReference>